<evidence type="ECO:0000313" key="2">
    <source>
        <dbReference type="Proteomes" id="UP000724874"/>
    </source>
</evidence>
<gene>
    <name evidence="1" type="ORF">CPB84DRAFT_1850752</name>
</gene>
<dbReference type="AlphaFoldDB" id="A0A9P5NFW7"/>
<reference evidence="1" key="1">
    <citation type="submission" date="2020-11" db="EMBL/GenBank/DDBJ databases">
        <authorList>
            <consortium name="DOE Joint Genome Institute"/>
            <person name="Ahrendt S."/>
            <person name="Riley R."/>
            <person name="Andreopoulos W."/>
            <person name="LaButti K."/>
            <person name="Pangilinan J."/>
            <person name="Ruiz-duenas F.J."/>
            <person name="Barrasa J.M."/>
            <person name="Sanchez-Garcia M."/>
            <person name="Camarero S."/>
            <person name="Miyauchi S."/>
            <person name="Serrano A."/>
            <person name="Linde D."/>
            <person name="Babiker R."/>
            <person name="Drula E."/>
            <person name="Ayuso-Fernandez I."/>
            <person name="Pacheco R."/>
            <person name="Padilla G."/>
            <person name="Ferreira P."/>
            <person name="Barriuso J."/>
            <person name="Kellner H."/>
            <person name="Castanera R."/>
            <person name="Alfaro M."/>
            <person name="Ramirez L."/>
            <person name="Pisabarro A.G."/>
            <person name="Kuo A."/>
            <person name="Tritt A."/>
            <person name="Lipzen A."/>
            <person name="He G."/>
            <person name="Yan M."/>
            <person name="Ng V."/>
            <person name="Cullen D."/>
            <person name="Martin F."/>
            <person name="Rosso M.-N."/>
            <person name="Henrissat B."/>
            <person name="Hibbett D."/>
            <person name="Martinez A.T."/>
            <person name="Grigoriev I.V."/>
        </authorList>
    </citation>
    <scope>NUCLEOTIDE SEQUENCE</scope>
    <source>
        <strain evidence="1">AH 44721</strain>
    </source>
</reference>
<proteinExistence type="predicted"/>
<protein>
    <submittedName>
        <fullName evidence="1">Uncharacterized protein</fullName>
    </submittedName>
</protein>
<accession>A0A9P5NFW7</accession>
<keyword evidence="2" id="KW-1185">Reference proteome</keyword>
<name>A0A9P5NFW7_GYMJU</name>
<comment type="caution">
    <text evidence="1">The sequence shown here is derived from an EMBL/GenBank/DDBJ whole genome shotgun (WGS) entry which is preliminary data.</text>
</comment>
<sequence>MATIFTCFALKRSRAEIDACPSYADYNLEQILTSLLPNDTRVWNAWRKIVLDVLLSRKDPSYFVDAVDDDPKLADLRNDQRTLLRTLLLDAKAGYLKYQEYAKGDVDKQCIISSARSVSDEKI</sequence>
<dbReference type="Proteomes" id="UP000724874">
    <property type="component" value="Unassembled WGS sequence"/>
</dbReference>
<dbReference type="EMBL" id="JADNYJ010000110">
    <property type="protein sequence ID" value="KAF8884220.1"/>
    <property type="molecule type" value="Genomic_DNA"/>
</dbReference>
<evidence type="ECO:0000313" key="1">
    <source>
        <dbReference type="EMBL" id="KAF8884220.1"/>
    </source>
</evidence>
<organism evidence="1 2">
    <name type="scientific">Gymnopilus junonius</name>
    <name type="common">Spectacular rustgill mushroom</name>
    <name type="synonym">Gymnopilus spectabilis subsp. junonius</name>
    <dbReference type="NCBI Taxonomy" id="109634"/>
    <lineage>
        <taxon>Eukaryota</taxon>
        <taxon>Fungi</taxon>
        <taxon>Dikarya</taxon>
        <taxon>Basidiomycota</taxon>
        <taxon>Agaricomycotina</taxon>
        <taxon>Agaricomycetes</taxon>
        <taxon>Agaricomycetidae</taxon>
        <taxon>Agaricales</taxon>
        <taxon>Agaricineae</taxon>
        <taxon>Hymenogastraceae</taxon>
        <taxon>Gymnopilus</taxon>
    </lineage>
</organism>